<dbReference type="PANTHER" id="PTHR47074">
    <property type="entry name" value="BNAC02G40300D PROTEIN"/>
    <property type="match status" value="1"/>
</dbReference>
<evidence type="ECO:0000313" key="4">
    <source>
        <dbReference type="Proteomes" id="UP001341840"/>
    </source>
</evidence>
<accession>A0ABU6TIK6</accession>
<dbReference type="Proteomes" id="UP001341840">
    <property type="component" value="Unassembled WGS sequence"/>
</dbReference>
<reference evidence="3 4" key="1">
    <citation type="journal article" date="2023" name="Plants (Basel)">
        <title>Bridging the Gap: Combining Genomics and Transcriptomics Approaches to Understand Stylosanthes scabra, an Orphan Legume from the Brazilian Caatinga.</title>
        <authorList>
            <person name="Ferreira-Neto J.R.C."/>
            <person name="da Silva M.D."/>
            <person name="Binneck E."/>
            <person name="de Melo N.F."/>
            <person name="da Silva R.H."/>
            <person name="de Melo A.L.T.M."/>
            <person name="Pandolfi V."/>
            <person name="Bustamante F.O."/>
            <person name="Brasileiro-Vidal A.C."/>
            <person name="Benko-Iseppon A.M."/>
        </authorList>
    </citation>
    <scope>NUCLEOTIDE SEQUENCE [LARGE SCALE GENOMIC DNA]</scope>
    <source>
        <tissue evidence="3">Leaves</tissue>
    </source>
</reference>
<proteinExistence type="predicted"/>
<name>A0ABU6TIK6_9FABA</name>
<comment type="caution">
    <text evidence="3">The sequence shown here is derived from an EMBL/GenBank/DDBJ whole genome shotgun (WGS) entry which is preliminary data.</text>
</comment>
<gene>
    <name evidence="3" type="ORF">PIB30_051878</name>
</gene>
<organism evidence="3 4">
    <name type="scientific">Stylosanthes scabra</name>
    <dbReference type="NCBI Taxonomy" id="79078"/>
    <lineage>
        <taxon>Eukaryota</taxon>
        <taxon>Viridiplantae</taxon>
        <taxon>Streptophyta</taxon>
        <taxon>Embryophyta</taxon>
        <taxon>Tracheophyta</taxon>
        <taxon>Spermatophyta</taxon>
        <taxon>Magnoliopsida</taxon>
        <taxon>eudicotyledons</taxon>
        <taxon>Gunneridae</taxon>
        <taxon>Pentapetalae</taxon>
        <taxon>rosids</taxon>
        <taxon>fabids</taxon>
        <taxon>Fabales</taxon>
        <taxon>Fabaceae</taxon>
        <taxon>Papilionoideae</taxon>
        <taxon>50 kb inversion clade</taxon>
        <taxon>dalbergioids sensu lato</taxon>
        <taxon>Dalbergieae</taxon>
        <taxon>Pterocarpus clade</taxon>
        <taxon>Stylosanthes</taxon>
    </lineage>
</organism>
<feature type="region of interest" description="Disordered" evidence="1">
    <location>
        <begin position="12"/>
        <end position="34"/>
    </location>
</feature>
<evidence type="ECO:0000313" key="3">
    <source>
        <dbReference type="EMBL" id="MED6148304.1"/>
    </source>
</evidence>
<keyword evidence="4" id="KW-1185">Reference proteome</keyword>
<dbReference type="InterPro" id="IPR044730">
    <property type="entry name" value="RNase_H-like_dom_plant"/>
</dbReference>
<dbReference type="InterPro" id="IPR052929">
    <property type="entry name" value="RNase_H-like_EbsB-rel"/>
</dbReference>
<dbReference type="Pfam" id="PF13456">
    <property type="entry name" value="RVT_3"/>
    <property type="match status" value="1"/>
</dbReference>
<dbReference type="EMBL" id="JASCZI010090992">
    <property type="protein sequence ID" value="MED6148304.1"/>
    <property type="molecule type" value="Genomic_DNA"/>
</dbReference>
<dbReference type="InterPro" id="IPR012337">
    <property type="entry name" value="RNaseH-like_sf"/>
</dbReference>
<dbReference type="PANTHER" id="PTHR47074:SF11">
    <property type="entry name" value="REVERSE TRANSCRIPTASE-LIKE PROTEIN"/>
    <property type="match status" value="1"/>
</dbReference>
<dbReference type="CDD" id="cd06222">
    <property type="entry name" value="RNase_H_like"/>
    <property type="match status" value="1"/>
</dbReference>
<dbReference type="InterPro" id="IPR002156">
    <property type="entry name" value="RNaseH_domain"/>
</dbReference>
<evidence type="ECO:0000256" key="1">
    <source>
        <dbReference type="SAM" id="MobiDB-lite"/>
    </source>
</evidence>
<evidence type="ECO:0000259" key="2">
    <source>
        <dbReference type="Pfam" id="PF13456"/>
    </source>
</evidence>
<dbReference type="SUPFAM" id="SSF53098">
    <property type="entry name" value="Ribonuclease H-like"/>
    <property type="match status" value="1"/>
</dbReference>
<protein>
    <recommendedName>
        <fullName evidence="2">RNase H type-1 domain-containing protein</fullName>
    </recommendedName>
</protein>
<sequence length="184" mass="20339">MLELDFIASKQTNQNQISNRHSKPQRKATWNPPPMGWTKLNVDAAFLRSSGSGFAAVICKDSSKRPLAVSSSSRLVSSPLAGEAHALREAVIMANNFNMNKAIKSNTTIPEIDAFLMDIWELSKNLPDRGFIWVPREANSVAHDLVKFVAAAPSCSTSIHNLPDTIRKSIISKAKRIENRRISN</sequence>
<feature type="domain" description="RNase H type-1" evidence="2">
    <location>
        <begin position="41"/>
        <end position="148"/>
    </location>
</feature>